<proteinExistence type="predicted"/>
<keyword evidence="2" id="KW-1185">Reference proteome</keyword>
<sequence>MKRLLAILFVSACSLQAERPELEWAVEAAGDPSEMQEIRAVWTDESTCMVLRKSALLGLYQVSERKTLWEKAFDGNVEGFCVGAASAWVVNDIPGKDRALLKIAPKDGSVEERIPTSATLKRFGVKLSLPSALEWVPGQNVLAIEEVENRRSNLHFVDPEKSKKPVMAELVGYFWNTSSMQRGAAYVHHGVIYRIDARSGTHETVWDTGLGEGGEDYPALCDYAVTPDGGFAAIVDKGGWSSGFDLSCREGKDGEIRKVTSDLEVGLVKIDMPRRRIIRVSRDKPTVRVLDFQMRSVGEPSERIPHNCWHASISPSGNRVALIDAAGAILFFRLPEQG</sequence>
<dbReference type="InterPro" id="IPR011044">
    <property type="entry name" value="Quino_amine_DH_bsu"/>
</dbReference>
<organism evidence="1 2">
    <name type="scientific">Haloferula helveola</name>
    <dbReference type="NCBI Taxonomy" id="490095"/>
    <lineage>
        <taxon>Bacteria</taxon>
        <taxon>Pseudomonadati</taxon>
        <taxon>Verrucomicrobiota</taxon>
        <taxon>Verrucomicrobiia</taxon>
        <taxon>Verrucomicrobiales</taxon>
        <taxon>Verrucomicrobiaceae</taxon>
        <taxon>Haloferula</taxon>
    </lineage>
</organism>
<gene>
    <name evidence="1" type="ORF">HAHE_10660</name>
</gene>
<dbReference type="EMBL" id="AP024702">
    <property type="protein sequence ID" value="BCX47158.1"/>
    <property type="molecule type" value="Genomic_DNA"/>
</dbReference>
<evidence type="ECO:0000313" key="2">
    <source>
        <dbReference type="Proteomes" id="UP001374893"/>
    </source>
</evidence>
<protein>
    <submittedName>
        <fullName evidence="1">Uncharacterized protein</fullName>
    </submittedName>
</protein>
<evidence type="ECO:0000313" key="1">
    <source>
        <dbReference type="EMBL" id="BCX47158.1"/>
    </source>
</evidence>
<name>A0ABM7RE52_9BACT</name>
<dbReference type="Proteomes" id="UP001374893">
    <property type="component" value="Chromosome"/>
</dbReference>
<accession>A0ABM7RE52</accession>
<reference evidence="1 2" key="1">
    <citation type="submission" date="2021-06" db="EMBL/GenBank/DDBJ databases">
        <title>Complete genome of Haloferula helveola possessing various polysaccharide degrading enzymes.</title>
        <authorList>
            <person name="Takami H."/>
            <person name="Huang C."/>
            <person name="Hamasaki K."/>
        </authorList>
    </citation>
    <scope>NUCLEOTIDE SEQUENCE [LARGE SCALE GENOMIC DNA]</scope>
    <source>
        <strain evidence="1 2">CN-1</strain>
    </source>
</reference>
<dbReference type="SUPFAM" id="SSF50969">
    <property type="entry name" value="YVTN repeat-like/Quinoprotein amine dehydrogenase"/>
    <property type="match status" value="1"/>
</dbReference>
<dbReference type="RefSeq" id="WP_338689205.1">
    <property type="nucleotide sequence ID" value="NZ_AP024702.1"/>
</dbReference>